<accession>A0AC34FB49</accession>
<dbReference type="Proteomes" id="UP000887579">
    <property type="component" value="Unplaced"/>
</dbReference>
<reference evidence="2" key="1">
    <citation type="submission" date="2022-11" db="UniProtKB">
        <authorList>
            <consortium name="WormBaseParasite"/>
        </authorList>
    </citation>
    <scope>IDENTIFICATION</scope>
</reference>
<dbReference type="WBParaSite" id="ES5_v2.g14354.t1">
    <property type="protein sequence ID" value="ES5_v2.g14354.t1"/>
    <property type="gene ID" value="ES5_v2.g14354"/>
</dbReference>
<name>A0AC34FB49_9BILA</name>
<sequence>MGKCVLHHPQLNDSKLFIENIPELFKNVESVMLNVFQYKPNGFKSNTKFCEAVKAKLDSLQIPNYFNTSKNFLSSMFLIAVNINIEFHETVILVMALKSCINVYEYEYTQNGFKEIAEKHLKNDEINNSKVIHDKIMGESNPKKIILSAKINSTSKLLRNALKSKKKKIIYGCQTEKKSIQKFLLTEKCHQNKITFTIDSDNFFEVKHEACIFPEVLSLPEKLNNVTFETKNIPLIAFMNDLSFICVSKNENIYKFSDAWNGEYGNQLIITFKEEKPKCCEAILIAFLNKTKYLVYDLIKIMSMAPENIEINEKWDFEITKDENNPILIEMEIFDGSRKWATPAFLMALLLKQHLKAIKEECGEKPATIGFYFLENLNKEENERVEKQLQEACKLLNIDCVFI</sequence>
<proteinExistence type="predicted"/>
<evidence type="ECO:0000313" key="2">
    <source>
        <dbReference type="WBParaSite" id="ES5_v2.g14354.t1"/>
    </source>
</evidence>
<evidence type="ECO:0000313" key="1">
    <source>
        <dbReference type="Proteomes" id="UP000887579"/>
    </source>
</evidence>
<protein>
    <submittedName>
        <fullName evidence="2">Uncharacterized protein</fullName>
    </submittedName>
</protein>
<organism evidence="1 2">
    <name type="scientific">Panagrolaimus sp. ES5</name>
    <dbReference type="NCBI Taxonomy" id="591445"/>
    <lineage>
        <taxon>Eukaryota</taxon>
        <taxon>Metazoa</taxon>
        <taxon>Ecdysozoa</taxon>
        <taxon>Nematoda</taxon>
        <taxon>Chromadorea</taxon>
        <taxon>Rhabditida</taxon>
        <taxon>Tylenchina</taxon>
        <taxon>Panagrolaimomorpha</taxon>
        <taxon>Panagrolaimoidea</taxon>
        <taxon>Panagrolaimidae</taxon>
        <taxon>Panagrolaimus</taxon>
    </lineage>
</organism>